<dbReference type="Gene3D" id="2.30.180.10">
    <property type="entry name" value="FAS1 domain"/>
    <property type="match status" value="1"/>
</dbReference>
<evidence type="ECO:0000313" key="2">
    <source>
        <dbReference type="EMBL" id="KAF9470658.1"/>
    </source>
</evidence>
<organism evidence="2 3">
    <name type="scientific">Pholiota conissans</name>
    <dbReference type="NCBI Taxonomy" id="109636"/>
    <lineage>
        <taxon>Eukaryota</taxon>
        <taxon>Fungi</taxon>
        <taxon>Dikarya</taxon>
        <taxon>Basidiomycota</taxon>
        <taxon>Agaricomycotina</taxon>
        <taxon>Agaricomycetes</taxon>
        <taxon>Agaricomycetidae</taxon>
        <taxon>Agaricales</taxon>
        <taxon>Agaricineae</taxon>
        <taxon>Strophariaceae</taxon>
        <taxon>Pholiota</taxon>
    </lineage>
</organism>
<evidence type="ECO:0000259" key="1">
    <source>
        <dbReference type="Pfam" id="PF02469"/>
    </source>
</evidence>
<evidence type="ECO:0000313" key="3">
    <source>
        <dbReference type="Proteomes" id="UP000807469"/>
    </source>
</evidence>
<accession>A0A9P5YIU8</accession>
<dbReference type="Pfam" id="PF02469">
    <property type="entry name" value="Fasciclin"/>
    <property type="match status" value="1"/>
</dbReference>
<gene>
    <name evidence="2" type="ORF">BDN70DRAFT_901938</name>
</gene>
<dbReference type="OrthoDB" id="7700931at2759"/>
<sequence>MANNITYPTHLQNPGAIDGKPLRFRITHTVIPPITYINLYTKIESSTSLIVPFFLHLQLFKNDTWSRAIFQLSCIIGHNICTKNAAFECLPKKLQSFLFSPFGEKILKKLLQYHIVPGAVVHTNYVHGDLNATNHFGQGDSKLPNHVEPIFSVNLTLNTLFENHTLLACIIQRKLTFPKFPGRKQAYLVDTRVFVNEHPVIVPDIVSLNRAIHVLDRLLDPREANHRCRHHRHHHGFDEDEAVNLPRLEHRQEHDHRHCEGLADHEWKQKLADEQADCDVHFSRPDHEMLCRKSEDCWHHFEPERESDDWGACSPL</sequence>
<name>A0A9P5YIU8_9AGAR</name>
<dbReference type="AlphaFoldDB" id="A0A9P5YIU8"/>
<dbReference type="EMBL" id="MU155889">
    <property type="protein sequence ID" value="KAF9470658.1"/>
    <property type="molecule type" value="Genomic_DNA"/>
</dbReference>
<dbReference type="InterPro" id="IPR000782">
    <property type="entry name" value="FAS1_domain"/>
</dbReference>
<proteinExistence type="predicted"/>
<dbReference type="InterPro" id="IPR036378">
    <property type="entry name" value="FAS1_dom_sf"/>
</dbReference>
<comment type="caution">
    <text evidence="2">The sequence shown here is derived from an EMBL/GenBank/DDBJ whole genome shotgun (WGS) entry which is preliminary data.</text>
</comment>
<reference evidence="2" key="1">
    <citation type="submission" date="2020-11" db="EMBL/GenBank/DDBJ databases">
        <authorList>
            <consortium name="DOE Joint Genome Institute"/>
            <person name="Ahrendt S."/>
            <person name="Riley R."/>
            <person name="Andreopoulos W."/>
            <person name="Labutti K."/>
            <person name="Pangilinan J."/>
            <person name="Ruiz-Duenas F.J."/>
            <person name="Barrasa J.M."/>
            <person name="Sanchez-Garcia M."/>
            <person name="Camarero S."/>
            <person name="Miyauchi S."/>
            <person name="Serrano A."/>
            <person name="Linde D."/>
            <person name="Babiker R."/>
            <person name="Drula E."/>
            <person name="Ayuso-Fernandez I."/>
            <person name="Pacheco R."/>
            <person name="Padilla G."/>
            <person name="Ferreira P."/>
            <person name="Barriuso J."/>
            <person name="Kellner H."/>
            <person name="Castanera R."/>
            <person name="Alfaro M."/>
            <person name="Ramirez L."/>
            <person name="Pisabarro A.G."/>
            <person name="Kuo A."/>
            <person name="Tritt A."/>
            <person name="Lipzen A."/>
            <person name="He G."/>
            <person name="Yan M."/>
            <person name="Ng V."/>
            <person name="Cullen D."/>
            <person name="Martin F."/>
            <person name="Rosso M.-N."/>
            <person name="Henrissat B."/>
            <person name="Hibbett D."/>
            <person name="Martinez A.T."/>
            <person name="Grigoriev I.V."/>
        </authorList>
    </citation>
    <scope>NUCLEOTIDE SEQUENCE</scope>
    <source>
        <strain evidence="2">CIRM-BRFM 674</strain>
    </source>
</reference>
<keyword evidence="3" id="KW-1185">Reference proteome</keyword>
<feature type="domain" description="FAS1" evidence="1">
    <location>
        <begin position="84"/>
        <end position="221"/>
    </location>
</feature>
<dbReference type="Proteomes" id="UP000807469">
    <property type="component" value="Unassembled WGS sequence"/>
</dbReference>
<protein>
    <recommendedName>
        <fullName evidence="1">FAS1 domain-containing protein</fullName>
    </recommendedName>
</protein>
<dbReference type="SUPFAM" id="SSF82153">
    <property type="entry name" value="FAS1 domain"/>
    <property type="match status" value="1"/>
</dbReference>